<name>A0A0E9Y243_ANGAN</name>
<sequence>MHFCGKWENIPQQQTQSLSDSMQQRYQKVVAARDGHTHYLSVTVVKFKNCYWFSSVLQSFAYLLFIYIVYVNDIVYIP</sequence>
<feature type="transmembrane region" description="Helical" evidence="1">
    <location>
        <begin position="50"/>
        <end position="70"/>
    </location>
</feature>
<protein>
    <submittedName>
        <fullName evidence="2">Uncharacterized protein</fullName>
    </submittedName>
</protein>
<proteinExistence type="predicted"/>
<evidence type="ECO:0000313" key="2">
    <source>
        <dbReference type="EMBL" id="JAI08089.1"/>
    </source>
</evidence>
<organism evidence="2">
    <name type="scientific">Anguilla anguilla</name>
    <name type="common">European freshwater eel</name>
    <name type="synonym">Muraena anguilla</name>
    <dbReference type="NCBI Taxonomy" id="7936"/>
    <lineage>
        <taxon>Eukaryota</taxon>
        <taxon>Metazoa</taxon>
        <taxon>Chordata</taxon>
        <taxon>Craniata</taxon>
        <taxon>Vertebrata</taxon>
        <taxon>Euteleostomi</taxon>
        <taxon>Actinopterygii</taxon>
        <taxon>Neopterygii</taxon>
        <taxon>Teleostei</taxon>
        <taxon>Anguilliformes</taxon>
        <taxon>Anguillidae</taxon>
        <taxon>Anguilla</taxon>
    </lineage>
</organism>
<keyword evidence="1" id="KW-1133">Transmembrane helix</keyword>
<keyword evidence="1" id="KW-0472">Membrane</keyword>
<accession>A0A0E9Y243</accession>
<reference evidence="2" key="1">
    <citation type="submission" date="2014-11" db="EMBL/GenBank/DDBJ databases">
        <authorList>
            <person name="Amaro Gonzalez C."/>
        </authorList>
    </citation>
    <scope>NUCLEOTIDE SEQUENCE</scope>
</reference>
<dbReference type="EMBL" id="GBXM01000489">
    <property type="protein sequence ID" value="JAI08089.1"/>
    <property type="molecule type" value="Transcribed_RNA"/>
</dbReference>
<reference evidence="2" key="2">
    <citation type="journal article" date="2015" name="Fish Shellfish Immunol.">
        <title>Early steps in the European eel (Anguilla anguilla)-Vibrio vulnificus interaction in the gills: Role of the RtxA13 toxin.</title>
        <authorList>
            <person name="Callol A."/>
            <person name="Pajuelo D."/>
            <person name="Ebbesson L."/>
            <person name="Teles M."/>
            <person name="MacKenzie S."/>
            <person name="Amaro C."/>
        </authorList>
    </citation>
    <scope>NUCLEOTIDE SEQUENCE</scope>
</reference>
<dbReference type="AlphaFoldDB" id="A0A0E9Y243"/>
<evidence type="ECO:0000256" key="1">
    <source>
        <dbReference type="SAM" id="Phobius"/>
    </source>
</evidence>
<keyword evidence="1" id="KW-0812">Transmembrane</keyword>